<keyword evidence="2" id="KW-0732">Signal</keyword>
<evidence type="ECO:0000313" key="3">
    <source>
        <dbReference type="EMBL" id="MFK2853503.1"/>
    </source>
</evidence>
<dbReference type="EMBL" id="JADIKI010000021">
    <property type="protein sequence ID" value="MFK2853503.1"/>
    <property type="molecule type" value="Genomic_DNA"/>
</dbReference>
<proteinExistence type="predicted"/>
<feature type="transmembrane region" description="Helical" evidence="1">
    <location>
        <begin position="224"/>
        <end position="242"/>
    </location>
</feature>
<dbReference type="InterPro" id="IPR008979">
    <property type="entry name" value="Galactose-bd-like_sf"/>
</dbReference>
<feature type="transmembrane region" description="Helical" evidence="1">
    <location>
        <begin position="249"/>
        <end position="271"/>
    </location>
</feature>
<dbReference type="Gene3D" id="2.60.120.260">
    <property type="entry name" value="Galactose-binding domain-like"/>
    <property type="match status" value="1"/>
</dbReference>
<organism evidence="3 4">
    <name type="scientific">Dyella humi</name>
    <dbReference type="NCBI Taxonomy" id="1770547"/>
    <lineage>
        <taxon>Bacteria</taxon>
        <taxon>Pseudomonadati</taxon>
        <taxon>Pseudomonadota</taxon>
        <taxon>Gammaproteobacteria</taxon>
        <taxon>Lysobacterales</taxon>
        <taxon>Rhodanobacteraceae</taxon>
        <taxon>Dyella</taxon>
    </lineage>
</organism>
<feature type="signal peptide" evidence="2">
    <location>
        <begin position="1"/>
        <end position="25"/>
    </location>
</feature>
<gene>
    <name evidence="3" type="ORF">ISP18_02685</name>
</gene>
<feature type="transmembrane region" description="Helical" evidence="1">
    <location>
        <begin position="277"/>
        <end position="298"/>
    </location>
</feature>
<dbReference type="RefSeq" id="WP_380016779.1">
    <property type="nucleotide sequence ID" value="NZ_JADIKI010000021.1"/>
</dbReference>
<feature type="transmembrane region" description="Helical" evidence="1">
    <location>
        <begin position="376"/>
        <end position="396"/>
    </location>
</feature>
<keyword evidence="3" id="KW-0378">Hydrolase</keyword>
<accession>A0ABW8IEC3</accession>
<sequence>MRHAGWLTCLVTLAALVGLNGVALADPPTTATVRLDHAAVALNGPWRFSTGDDLRWASPDFDDSHWETVDLTPSPGAHDSDVGLPGYVSGWSLRGHPGYIGYAWYRLRVTVESGGNTPLALAGPTDVDTTYQLYVDGKLLGGSGIFAGKTPTVYSVQPTAFALPGSSATTRSYLIALRVWMDPVDAGDDSGGIHIAPTLGTKDDIDLLHQAQWLQTFKGYVVDAIEPAAFVLLAILVCGLAACRTDDAYRWLITALLLTAWLRANQVIFFWTHAESLRTYDIVTAVLLVPLALAAWVLAWRDWFGCKPSWLPRVLLILTLIYMMAALIDRPWFYPDASPVFKAIGHFLVSGIRLIFVALYLWIIGYGVMRQPRWPAWLALVVACLIGIGLFAAELTRMGVPGIWFPYGTGVSRTQYAYAGFIVLLFALLLLRLVDSSRARQRVGLDINPNGS</sequence>
<dbReference type="Proteomes" id="UP001620409">
    <property type="component" value="Unassembled WGS sequence"/>
</dbReference>
<keyword evidence="1" id="KW-1133">Transmembrane helix</keyword>
<keyword evidence="1" id="KW-0472">Membrane</keyword>
<feature type="transmembrane region" description="Helical" evidence="1">
    <location>
        <begin position="416"/>
        <end position="434"/>
    </location>
</feature>
<reference evidence="3 4" key="1">
    <citation type="submission" date="2020-10" db="EMBL/GenBank/DDBJ databases">
        <title>Phylogeny of dyella-like bacteria.</title>
        <authorList>
            <person name="Fu J."/>
        </authorList>
    </citation>
    <scope>NUCLEOTIDE SEQUENCE [LARGE SCALE GENOMIC DNA]</scope>
    <source>
        <strain evidence="3 4">DHG40</strain>
    </source>
</reference>
<feature type="transmembrane region" description="Helical" evidence="1">
    <location>
        <begin position="310"/>
        <end position="328"/>
    </location>
</feature>
<name>A0ABW8IEC3_9GAMM</name>
<evidence type="ECO:0000256" key="1">
    <source>
        <dbReference type="SAM" id="Phobius"/>
    </source>
</evidence>
<feature type="chain" id="PRO_5047031925" evidence="2">
    <location>
        <begin position="26"/>
        <end position="452"/>
    </location>
</feature>
<comment type="caution">
    <text evidence="3">The sequence shown here is derived from an EMBL/GenBank/DDBJ whole genome shotgun (WGS) entry which is preliminary data.</text>
</comment>
<protein>
    <submittedName>
        <fullName evidence="3">Glycoside hydrolase</fullName>
    </submittedName>
</protein>
<evidence type="ECO:0000313" key="4">
    <source>
        <dbReference type="Proteomes" id="UP001620409"/>
    </source>
</evidence>
<keyword evidence="1" id="KW-0812">Transmembrane</keyword>
<dbReference type="GO" id="GO:0016787">
    <property type="term" value="F:hydrolase activity"/>
    <property type="evidence" value="ECO:0007669"/>
    <property type="project" value="UniProtKB-KW"/>
</dbReference>
<feature type="transmembrane region" description="Helical" evidence="1">
    <location>
        <begin position="340"/>
        <end position="364"/>
    </location>
</feature>
<dbReference type="SUPFAM" id="SSF49785">
    <property type="entry name" value="Galactose-binding domain-like"/>
    <property type="match status" value="1"/>
</dbReference>
<evidence type="ECO:0000256" key="2">
    <source>
        <dbReference type="SAM" id="SignalP"/>
    </source>
</evidence>
<keyword evidence="4" id="KW-1185">Reference proteome</keyword>